<evidence type="ECO:0000313" key="1">
    <source>
        <dbReference type="EMBL" id="KAK5630661.1"/>
    </source>
</evidence>
<comment type="caution">
    <text evidence="1">The sequence shown here is derived from an EMBL/GenBank/DDBJ whole genome shotgun (WGS) entry which is preliminary data.</text>
</comment>
<keyword evidence="2" id="KW-1185">Reference proteome</keyword>
<gene>
    <name evidence="1" type="ORF">RRF57_006376</name>
</gene>
<evidence type="ECO:0008006" key="3">
    <source>
        <dbReference type="Google" id="ProtNLM"/>
    </source>
</evidence>
<reference evidence="1 2" key="1">
    <citation type="submission" date="2023-10" db="EMBL/GenBank/DDBJ databases">
        <title>Draft genome sequence of Xylaria bambusicola isolate GMP-LS, the root and basal stem rot pathogen of sugarcane in Indonesia.</title>
        <authorList>
            <person name="Selvaraj P."/>
            <person name="Muralishankar V."/>
            <person name="Muruganantham S."/>
            <person name="Sp S."/>
            <person name="Haryani S."/>
            <person name="Lau K.J.X."/>
            <person name="Naqvi N.I."/>
        </authorList>
    </citation>
    <scope>NUCLEOTIDE SEQUENCE [LARGE SCALE GENOMIC DNA]</scope>
    <source>
        <strain evidence="1">GMP-LS</strain>
    </source>
</reference>
<dbReference type="AlphaFoldDB" id="A0AAN7UQ57"/>
<sequence>MTVKLVNIDHFEVLGDVERTNSSRPHGIDSTKARFNTAFHTVHEAPDFPTRPSEKPYSFKRWLPVILRSRRLAPSDAQIITLSQPQTRLLLRVAEASIPSGSINRIYQEEIDEEIVPSFATIKFPPEGLFVRFDACSAKDGMQKTYENSPLRSVEETLLLILTSYRARNAMINALDDGCQVFDIFFMPWNSGMRGEREYRVFCPAFSSPDSLRISAISQYRWHQQWLFYLESDRERRAIAEKIVEGAEEIRVQIAAELDLEDEMDGLLMKQGLTFDVFYDKDLGVIDLIELNVFGVRSACGSCLFHWVKDRKILEGQMEPKAIEFRVTYVEPVDREPSSDEDDDEGSDA</sequence>
<dbReference type="EMBL" id="JAWHQM010000016">
    <property type="protein sequence ID" value="KAK5630661.1"/>
    <property type="molecule type" value="Genomic_DNA"/>
</dbReference>
<organism evidence="1 2">
    <name type="scientific">Xylaria bambusicola</name>
    <dbReference type="NCBI Taxonomy" id="326684"/>
    <lineage>
        <taxon>Eukaryota</taxon>
        <taxon>Fungi</taxon>
        <taxon>Dikarya</taxon>
        <taxon>Ascomycota</taxon>
        <taxon>Pezizomycotina</taxon>
        <taxon>Sordariomycetes</taxon>
        <taxon>Xylariomycetidae</taxon>
        <taxon>Xylariales</taxon>
        <taxon>Xylariaceae</taxon>
        <taxon>Xylaria</taxon>
    </lineage>
</organism>
<accession>A0AAN7UQ57</accession>
<dbReference type="Proteomes" id="UP001305414">
    <property type="component" value="Unassembled WGS sequence"/>
</dbReference>
<proteinExistence type="predicted"/>
<evidence type="ECO:0000313" key="2">
    <source>
        <dbReference type="Proteomes" id="UP001305414"/>
    </source>
</evidence>
<protein>
    <recommendedName>
        <fullName evidence="3">Cell division cycle protein 123</fullName>
    </recommendedName>
</protein>
<name>A0AAN7UQ57_9PEZI</name>